<evidence type="ECO:0000259" key="5">
    <source>
        <dbReference type="PROSITE" id="PS50931"/>
    </source>
</evidence>
<protein>
    <submittedName>
        <fullName evidence="6">LysR family transcriptional regulator</fullName>
    </submittedName>
</protein>
<evidence type="ECO:0000256" key="2">
    <source>
        <dbReference type="ARBA" id="ARBA00023015"/>
    </source>
</evidence>
<dbReference type="Gene3D" id="3.40.190.290">
    <property type="match status" value="1"/>
</dbReference>
<dbReference type="InterPro" id="IPR005119">
    <property type="entry name" value="LysR_subst-bd"/>
</dbReference>
<dbReference type="Pfam" id="PF00126">
    <property type="entry name" value="HTH_1"/>
    <property type="match status" value="1"/>
</dbReference>
<evidence type="ECO:0000313" key="6">
    <source>
        <dbReference type="EMBL" id="XBS69872.1"/>
    </source>
</evidence>
<proteinExistence type="inferred from homology"/>
<accession>A0AAU7QAC6</accession>
<keyword evidence="4" id="KW-0804">Transcription</keyword>
<keyword evidence="3" id="KW-0238">DNA-binding</keyword>
<feature type="domain" description="HTH lysR-type" evidence="5">
    <location>
        <begin position="1"/>
        <end position="58"/>
    </location>
</feature>
<dbReference type="Pfam" id="PF03466">
    <property type="entry name" value="LysR_substrate"/>
    <property type="match status" value="1"/>
</dbReference>
<dbReference type="Gene3D" id="1.10.10.10">
    <property type="entry name" value="Winged helix-like DNA-binding domain superfamily/Winged helix DNA-binding domain"/>
    <property type="match status" value="1"/>
</dbReference>
<name>A0AAU7QAC6_9GAMM</name>
<evidence type="ECO:0000256" key="4">
    <source>
        <dbReference type="ARBA" id="ARBA00023163"/>
    </source>
</evidence>
<keyword evidence="2" id="KW-0805">Transcription regulation</keyword>
<dbReference type="PROSITE" id="PS50931">
    <property type="entry name" value="HTH_LYSR"/>
    <property type="match status" value="1"/>
</dbReference>
<dbReference type="EMBL" id="CP157947">
    <property type="protein sequence ID" value="XBS69872.1"/>
    <property type="molecule type" value="Genomic_DNA"/>
</dbReference>
<reference evidence="6" key="1">
    <citation type="submission" date="2024-06" db="EMBL/GenBank/DDBJ databases">
        <authorList>
            <person name="Coelho C."/>
            <person name="Bento M."/>
            <person name="Garcia E."/>
            <person name="Camelo A."/>
            <person name="Brandao I."/>
            <person name="Espirito Santo C."/>
            <person name="Trovao J."/>
            <person name="Verissimo A."/>
            <person name="Costa J."/>
            <person name="Tiago I."/>
        </authorList>
    </citation>
    <scope>NUCLEOTIDE SEQUENCE</scope>
    <source>
        <strain evidence="6">KWT182</strain>
    </source>
</reference>
<dbReference type="InterPro" id="IPR036390">
    <property type="entry name" value="WH_DNA-bd_sf"/>
</dbReference>
<comment type="similarity">
    <text evidence="1">Belongs to the LysR transcriptional regulatory family.</text>
</comment>
<dbReference type="GO" id="GO:0043565">
    <property type="term" value="F:sequence-specific DNA binding"/>
    <property type="evidence" value="ECO:0007669"/>
    <property type="project" value="TreeGrafter"/>
</dbReference>
<evidence type="ECO:0000256" key="1">
    <source>
        <dbReference type="ARBA" id="ARBA00009437"/>
    </source>
</evidence>
<sequence length="293" mass="31938">MNWDNARYLMAIARTGSLRSAAISLGVDQATVARRLRILEAELQTSLFTRLPDGYRLTAAGISLLPEAEIMEAAAAAMQRKIQGQDPALSGTVSVASTESLARYFLLPALCELQQSYPGITVTLTTAPELVNIRRGEADIAVRSARPLDENLIIRRLATFRLGLYASPDYVFRCGLPVPGNAFSGHCLVMLPREAVPQYWQMLCGEPISRARIALETPSQGLLIEAVRKGMGISMMAKEIVERCSPELVNVMPARHETADIWLVVNPEVGSAGRVRIVIDAITTSFTPAKFSV</sequence>
<dbReference type="PANTHER" id="PTHR30537">
    <property type="entry name" value="HTH-TYPE TRANSCRIPTIONAL REGULATOR"/>
    <property type="match status" value="1"/>
</dbReference>
<evidence type="ECO:0000256" key="3">
    <source>
        <dbReference type="ARBA" id="ARBA00023125"/>
    </source>
</evidence>
<dbReference type="GO" id="GO:0003700">
    <property type="term" value="F:DNA-binding transcription factor activity"/>
    <property type="evidence" value="ECO:0007669"/>
    <property type="project" value="InterPro"/>
</dbReference>
<dbReference type="SUPFAM" id="SSF53850">
    <property type="entry name" value="Periplasmic binding protein-like II"/>
    <property type="match status" value="1"/>
</dbReference>
<organism evidence="6">
    <name type="scientific">Acerihabitans sp. KWT182</name>
    <dbReference type="NCBI Taxonomy" id="3157919"/>
    <lineage>
        <taxon>Bacteria</taxon>
        <taxon>Pseudomonadati</taxon>
        <taxon>Pseudomonadota</taxon>
        <taxon>Gammaproteobacteria</taxon>
        <taxon>Enterobacterales</taxon>
        <taxon>Pectobacteriaceae</taxon>
        <taxon>Acerihabitans</taxon>
    </lineage>
</organism>
<gene>
    <name evidence="6" type="ORF">ABK905_00315</name>
</gene>
<dbReference type="PANTHER" id="PTHR30537:SF3">
    <property type="entry name" value="TRANSCRIPTIONAL REGULATORY PROTEIN"/>
    <property type="match status" value="1"/>
</dbReference>
<dbReference type="AlphaFoldDB" id="A0AAU7QAC6"/>
<dbReference type="InterPro" id="IPR000847">
    <property type="entry name" value="LysR_HTH_N"/>
</dbReference>
<dbReference type="InterPro" id="IPR036388">
    <property type="entry name" value="WH-like_DNA-bd_sf"/>
</dbReference>
<dbReference type="GO" id="GO:0006351">
    <property type="term" value="P:DNA-templated transcription"/>
    <property type="evidence" value="ECO:0007669"/>
    <property type="project" value="TreeGrafter"/>
</dbReference>
<dbReference type="InterPro" id="IPR058163">
    <property type="entry name" value="LysR-type_TF_proteobact-type"/>
</dbReference>
<dbReference type="SUPFAM" id="SSF46785">
    <property type="entry name" value="Winged helix' DNA-binding domain"/>
    <property type="match status" value="1"/>
</dbReference>